<evidence type="ECO:0000313" key="4">
    <source>
        <dbReference type="EMBL" id="MFC0580822.1"/>
    </source>
</evidence>
<dbReference type="InterPro" id="IPR002821">
    <property type="entry name" value="Hydantoinase_A"/>
</dbReference>
<evidence type="ECO:0000259" key="2">
    <source>
        <dbReference type="Pfam" id="PF05378"/>
    </source>
</evidence>
<dbReference type="InterPro" id="IPR049517">
    <property type="entry name" value="ACX-like_C"/>
</dbReference>
<organism evidence="4 5">
    <name type="scientific">Micrococcoides hystricis</name>
    <dbReference type="NCBI Taxonomy" id="1572761"/>
    <lineage>
        <taxon>Bacteria</taxon>
        <taxon>Bacillati</taxon>
        <taxon>Actinomycetota</taxon>
        <taxon>Actinomycetes</taxon>
        <taxon>Micrococcales</taxon>
        <taxon>Micrococcaceae</taxon>
        <taxon>Micrococcoides</taxon>
    </lineage>
</organism>
<evidence type="ECO:0000259" key="1">
    <source>
        <dbReference type="Pfam" id="PF01968"/>
    </source>
</evidence>
<sequence length="675" mass="73669">MSETESGHYFLAADTGGTFTDIAVQQPNGELFVWKVPSTPEAPDDAVLTGVTEAFDEIGASLENVQHFVHGTTVATNTVLTRTGARVGLLTTKGFRDILRIGWQARPSLYDQYQRNPEPLVAVEDIREIDERMSSEGEILKSLDPEEIRKAYEDLVEAGVDVIVVSFLNAYTNAQHEREAIAELSKLGDLELFAASLLSPEIREFERTSTGAINAYIQPKISNYIARLQDGASKAGIGAPLWIMQSNGGLISPQNAEQEAARTILSGLAGGVTGAASWARMLGMKNVVSFDIGGTSTDIAMIRDGEPDETQLAEIGGLPLRMPAIDVHTIGAGGGSIAWRDSGGGLRMGPHSAGAVPGPVAYDQGGEELTVTDAHLVLGRLGEELLGGRFKLNKEAALRRMEVFAEEVGLSVPETAEGMIRVINATMARGVRKVSVERGVDTRNCDLMAFGGAGPLHAAELLAELDMRSAVIPPQPGIASAVGMLDAPQRHDYSSAVFYRQGDDLPVRDQLFYGLLDQADELDVSERAEYGFFVDARYAGQSFELTIDHADDWDKLREIFDQAHLERYGFADPDAKMEIVVLRLVVTDRVAQGTQLQPTKETAVGEEPKPLQEREVYFDGEWQKTPVYRRTDLVPEQSYVGPMILEQFDSTILVRPQQQARQDERGFLHLQKVEA</sequence>
<dbReference type="EMBL" id="JBHLUB010000001">
    <property type="protein sequence ID" value="MFC0580822.1"/>
    <property type="molecule type" value="Genomic_DNA"/>
</dbReference>
<dbReference type="Pfam" id="PF05378">
    <property type="entry name" value="Hydant_A_N"/>
    <property type="match status" value="1"/>
</dbReference>
<feature type="domain" description="Hydantoinase A/oxoprolinase" evidence="1">
    <location>
        <begin position="207"/>
        <end position="492"/>
    </location>
</feature>
<dbReference type="InterPro" id="IPR045079">
    <property type="entry name" value="Oxoprolinase-like"/>
</dbReference>
<feature type="domain" description="Acetophenone carboxylase-like C-terminal" evidence="3">
    <location>
        <begin position="533"/>
        <end position="672"/>
    </location>
</feature>
<gene>
    <name evidence="4" type="ORF">ACFFFR_00255</name>
</gene>
<dbReference type="InterPro" id="IPR008040">
    <property type="entry name" value="Hydant_A_N"/>
</dbReference>
<dbReference type="Pfam" id="PF01968">
    <property type="entry name" value="Hydantoinase_A"/>
    <property type="match status" value="1"/>
</dbReference>
<protein>
    <submittedName>
        <fullName evidence="4">Hydantoinase/oxoprolinase family protein</fullName>
    </submittedName>
</protein>
<feature type="domain" description="Hydantoinase/oxoprolinase N-terminal" evidence="2">
    <location>
        <begin position="12"/>
        <end position="181"/>
    </location>
</feature>
<name>A0ABV6P8Y6_9MICC</name>
<proteinExistence type="predicted"/>
<dbReference type="Proteomes" id="UP001589862">
    <property type="component" value="Unassembled WGS sequence"/>
</dbReference>
<accession>A0ABV6P8Y6</accession>
<dbReference type="RefSeq" id="WP_377457162.1">
    <property type="nucleotide sequence ID" value="NZ_JBHLUB010000001.1"/>
</dbReference>
<reference evidence="4 5" key="1">
    <citation type="submission" date="2024-09" db="EMBL/GenBank/DDBJ databases">
        <authorList>
            <person name="Sun Q."/>
            <person name="Mori K."/>
        </authorList>
    </citation>
    <scope>NUCLEOTIDE SEQUENCE [LARGE SCALE GENOMIC DNA]</scope>
    <source>
        <strain evidence="4 5">NCAIM B.02604</strain>
    </source>
</reference>
<evidence type="ECO:0000313" key="5">
    <source>
        <dbReference type="Proteomes" id="UP001589862"/>
    </source>
</evidence>
<comment type="caution">
    <text evidence="4">The sequence shown here is derived from an EMBL/GenBank/DDBJ whole genome shotgun (WGS) entry which is preliminary data.</text>
</comment>
<dbReference type="SUPFAM" id="SSF53067">
    <property type="entry name" value="Actin-like ATPase domain"/>
    <property type="match status" value="1"/>
</dbReference>
<dbReference type="InterPro" id="IPR043129">
    <property type="entry name" value="ATPase_NBD"/>
</dbReference>
<keyword evidence="5" id="KW-1185">Reference proteome</keyword>
<dbReference type="PANTHER" id="PTHR11365:SF23">
    <property type="entry name" value="HYPOTHETICAL 5-OXOPROLINASE (EUROFUNG)-RELATED"/>
    <property type="match status" value="1"/>
</dbReference>
<dbReference type="Pfam" id="PF19278">
    <property type="entry name" value="Hydant_A_C"/>
    <property type="match status" value="1"/>
</dbReference>
<dbReference type="PANTHER" id="PTHR11365">
    <property type="entry name" value="5-OXOPROLINASE RELATED"/>
    <property type="match status" value="1"/>
</dbReference>
<evidence type="ECO:0000259" key="3">
    <source>
        <dbReference type="Pfam" id="PF19278"/>
    </source>
</evidence>